<feature type="region of interest" description="Disordered" evidence="3">
    <location>
        <begin position="288"/>
        <end position="313"/>
    </location>
</feature>
<keyword evidence="2" id="KW-0539">Nucleus</keyword>
<dbReference type="GO" id="GO:0045944">
    <property type="term" value="P:positive regulation of transcription by RNA polymerase II"/>
    <property type="evidence" value="ECO:0007669"/>
    <property type="project" value="TreeGrafter"/>
</dbReference>
<dbReference type="PANTHER" id="PTHR47025">
    <property type="entry name" value="AUTOIMMUNE REGULATOR"/>
    <property type="match status" value="1"/>
</dbReference>
<reference evidence="5" key="1">
    <citation type="submission" date="2020-06" db="EMBL/GenBank/DDBJ databases">
        <authorList>
            <person name="Li T."/>
            <person name="Hu X."/>
            <person name="Zhang T."/>
            <person name="Song X."/>
            <person name="Zhang H."/>
            <person name="Dai N."/>
            <person name="Sheng W."/>
            <person name="Hou X."/>
            <person name="Wei L."/>
        </authorList>
    </citation>
    <scope>NUCLEOTIDE SEQUENCE</scope>
    <source>
        <strain evidence="5">G02</strain>
        <tissue evidence="5">Leaf</tissue>
    </source>
</reference>
<gene>
    <name evidence="5" type="ORF">Sradi_0362500</name>
</gene>
<evidence type="ECO:0000256" key="2">
    <source>
        <dbReference type="ARBA" id="ARBA00023242"/>
    </source>
</evidence>
<proteinExistence type="predicted"/>
<dbReference type="PANTHER" id="PTHR47025:SF10">
    <property type="entry name" value="DNA-BINDING PROTEIN"/>
    <property type="match status" value="1"/>
</dbReference>
<accession>A0AAW2W6P8</accession>
<dbReference type="GO" id="GO:0003682">
    <property type="term" value="F:chromatin binding"/>
    <property type="evidence" value="ECO:0007669"/>
    <property type="project" value="TreeGrafter"/>
</dbReference>
<dbReference type="GO" id="GO:0042393">
    <property type="term" value="F:histone binding"/>
    <property type="evidence" value="ECO:0007669"/>
    <property type="project" value="TreeGrafter"/>
</dbReference>
<evidence type="ECO:0000259" key="4">
    <source>
        <dbReference type="Pfam" id="PF16135"/>
    </source>
</evidence>
<comment type="subcellular location">
    <subcellularLocation>
        <location evidence="1">Nucleus</location>
    </subcellularLocation>
</comment>
<dbReference type="GO" id="GO:0005634">
    <property type="term" value="C:nucleus"/>
    <property type="evidence" value="ECO:0007669"/>
    <property type="project" value="UniProtKB-SubCell"/>
</dbReference>
<sequence length="542" mass="59082">MAFCPSNLLYLQSFQDKGYKRPNAFLEISCSQEPECGGQWISNVYGTESFPCKKQAVDVPITMPESGIIMCNALPQENSSGFQSVPNEDMDQLFGCGNVLGTDGSDVKKRVSDEQVEKDSSVSLSVSDAVKDLDRGVSFVGIGKVEVNQVKDPENRLHTCGDHELGVSMDQAYTRGSEKTVTLMGQSSGKEDGSTTSMRCSYDNGVANIRSMDLVSRKGINKSIPMTNSYNKRGSSFISFGSYQDVMEALARPVSSYSLMYKQPSVQRFEMPSKKKVDVPIGNAVVSTSPVPKSRLDSTYRSKSEKRPARKEAPHSFLTNVKSLLNTGVLDGVLVRYISGSREELHGTIKGSGYLCGCQSCNNSEVLNAYEFERHAGCKTSHPNNHIHFENGKTIHQIVQELKTTPQSMLIEAIQTLTGSVINQKASSAWKESMKGSRMGVVVAMAIVLITFLVDAGVADDPQNSVEDFVLCVASCLKSCQKIKLLCYVPCFKQCRSHSHPPADAASPAFSATALDGGRFTNAEVEATSEWDDDDDDDDVVN</sequence>
<dbReference type="InterPro" id="IPR032308">
    <property type="entry name" value="TDBD"/>
</dbReference>
<dbReference type="EMBL" id="JACGWJ010000002">
    <property type="protein sequence ID" value="KAL0436546.1"/>
    <property type="molecule type" value="Genomic_DNA"/>
</dbReference>
<dbReference type="Pfam" id="PF16135">
    <property type="entry name" value="TDBD"/>
    <property type="match status" value="1"/>
</dbReference>
<evidence type="ECO:0000313" key="5">
    <source>
        <dbReference type="EMBL" id="KAL0436546.1"/>
    </source>
</evidence>
<evidence type="ECO:0000256" key="1">
    <source>
        <dbReference type="ARBA" id="ARBA00004123"/>
    </source>
</evidence>
<feature type="domain" description="Tify" evidence="4">
    <location>
        <begin position="347"/>
        <end position="402"/>
    </location>
</feature>
<dbReference type="GO" id="GO:0000977">
    <property type="term" value="F:RNA polymerase II transcription regulatory region sequence-specific DNA binding"/>
    <property type="evidence" value="ECO:0007669"/>
    <property type="project" value="TreeGrafter"/>
</dbReference>
<comment type="caution">
    <text evidence="5">The sequence shown here is derived from an EMBL/GenBank/DDBJ whole genome shotgun (WGS) entry which is preliminary data.</text>
</comment>
<evidence type="ECO:0000256" key="3">
    <source>
        <dbReference type="SAM" id="MobiDB-lite"/>
    </source>
</evidence>
<protein>
    <recommendedName>
        <fullName evidence="4">Tify domain-containing protein</fullName>
    </recommendedName>
</protein>
<dbReference type="AlphaFoldDB" id="A0AAW2W6P8"/>
<name>A0AAW2W6P8_SESRA</name>
<reference evidence="5" key="2">
    <citation type="journal article" date="2024" name="Plant">
        <title>Genomic evolution and insights into agronomic trait innovations of Sesamum species.</title>
        <authorList>
            <person name="Miao H."/>
            <person name="Wang L."/>
            <person name="Qu L."/>
            <person name="Liu H."/>
            <person name="Sun Y."/>
            <person name="Le M."/>
            <person name="Wang Q."/>
            <person name="Wei S."/>
            <person name="Zheng Y."/>
            <person name="Lin W."/>
            <person name="Duan Y."/>
            <person name="Cao H."/>
            <person name="Xiong S."/>
            <person name="Wang X."/>
            <person name="Wei L."/>
            <person name="Li C."/>
            <person name="Ma Q."/>
            <person name="Ju M."/>
            <person name="Zhao R."/>
            <person name="Li G."/>
            <person name="Mu C."/>
            <person name="Tian Q."/>
            <person name="Mei H."/>
            <person name="Zhang T."/>
            <person name="Gao T."/>
            <person name="Zhang H."/>
        </authorList>
    </citation>
    <scope>NUCLEOTIDE SEQUENCE</scope>
    <source>
        <strain evidence="5">G02</strain>
    </source>
</reference>
<organism evidence="5">
    <name type="scientific">Sesamum radiatum</name>
    <name type="common">Black benniseed</name>
    <dbReference type="NCBI Taxonomy" id="300843"/>
    <lineage>
        <taxon>Eukaryota</taxon>
        <taxon>Viridiplantae</taxon>
        <taxon>Streptophyta</taxon>
        <taxon>Embryophyta</taxon>
        <taxon>Tracheophyta</taxon>
        <taxon>Spermatophyta</taxon>
        <taxon>Magnoliopsida</taxon>
        <taxon>eudicotyledons</taxon>
        <taxon>Gunneridae</taxon>
        <taxon>Pentapetalae</taxon>
        <taxon>asterids</taxon>
        <taxon>lamiids</taxon>
        <taxon>Lamiales</taxon>
        <taxon>Pedaliaceae</taxon>
        <taxon>Sesamum</taxon>
    </lineage>
</organism>
<feature type="compositionally biased region" description="Basic and acidic residues" evidence="3">
    <location>
        <begin position="294"/>
        <end position="313"/>
    </location>
</feature>